<organism evidence="1 2">
    <name type="scientific">Acanthoscelides obtectus</name>
    <name type="common">Bean weevil</name>
    <name type="synonym">Bruchus obtectus</name>
    <dbReference type="NCBI Taxonomy" id="200917"/>
    <lineage>
        <taxon>Eukaryota</taxon>
        <taxon>Metazoa</taxon>
        <taxon>Ecdysozoa</taxon>
        <taxon>Arthropoda</taxon>
        <taxon>Hexapoda</taxon>
        <taxon>Insecta</taxon>
        <taxon>Pterygota</taxon>
        <taxon>Neoptera</taxon>
        <taxon>Endopterygota</taxon>
        <taxon>Coleoptera</taxon>
        <taxon>Polyphaga</taxon>
        <taxon>Cucujiformia</taxon>
        <taxon>Chrysomeloidea</taxon>
        <taxon>Chrysomelidae</taxon>
        <taxon>Bruchinae</taxon>
        <taxon>Bruchini</taxon>
        <taxon>Acanthoscelides</taxon>
    </lineage>
</organism>
<evidence type="ECO:0000313" key="1">
    <source>
        <dbReference type="EMBL" id="CAH1996419.1"/>
    </source>
</evidence>
<name>A0A9P0LGK0_ACAOB</name>
<comment type="caution">
    <text evidence="1">The sequence shown here is derived from an EMBL/GenBank/DDBJ whole genome shotgun (WGS) entry which is preliminary data.</text>
</comment>
<gene>
    <name evidence="1" type="ORF">ACAOBT_LOCUS23204</name>
</gene>
<protein>
    <submittedName>
        <fullName evidence="1">Uncharacterized protein</fullName>
    </submittedName>
</protein>
<reference evidence="1" key="1">
    <citation type="submission" date="2022-03" db="EMBL/GenBank/DDBJ databases">
        <authorList>
            <person name="Sayadi A."/>
        </authorList>
    </citation>
    <scope>NUCLEOTIDE SEQUENCE</scope>
</reference>
<dbReference type="Proteomes" id="UP001152888">
    <property type="component" value="Unassembled WGS sequence"/>
</dbReference>
<evidence type="ECO:0000313" key="2">
    <source>
        <dbReference type="Proteomes" id="UP001152888"/>
    </source>
</evidence>
<dbReference type="AlphaFoldDB" id="A0A9P0LGK0"/>
<keyword evidence="2" id="KW-1185">Reference proteome</keyword>
<proteinExistence type="predicted"/>
<accession>A0A9P0LGK0</accession>
<dbReference type="EMBL" id="CAKOFQ010007259">
    <property type="protein sequence ID" value="CAH1996419.1"/>
    <property type="molecule type" value="Genomic_DNA"/>
</dbReference>
<sequence>MHIPSSAYYGNNCYHIIGVRFVQ</sequence>